<protein>
    <recommendedName>
        <fullName evidence="2">Ndc10 domain-containing protein</fullName>
    </recommendedName>
</protein>
<dbReference type="EMBL" id="KN848898">
    <property type="protein sequence ID" value="KIR60251.1"/>
    <property type="molecule type" value="Genomic_DNA"/>
</dbReference>
<evidence type="ECO:0000259" key="2">
    <source>
        <dbReference type="Pfam" id="PF16787"/>
    </source>
</evidence>
<dbReference type="InterPro" id="IPR031872">
    <property type="entry name" value="NDC10_II"/>
</dbReference>
<organism evidence="3 4">
    <name type="scientific">Cryptococcus bacillisporus CA1873</name>
    <dbReference type="NCBI Taxonomy" id="1296111"/>
    <lineage>
        <taxon>Eukaryota</taxon>
        <taxon>Fungi</taxon>
        <taxon>Dikarya</taxon>
        <taxon>Basidiomycota</taxon>
        <taxon>Agaricomycotina</taxon>
        <taxon>Tremellomycetes</taxon>
        <taxon>Tremellales</taxon>
        <taxon>Cryptococcaceae</taxon>
        <taxon>Cryptococcus</taxon>
        <taxon>Cryptococcus gattii species complex</taxon>
    </lineage>
</organism>
<evidence type="ECO:0000256" key="1">
    <source>
        <dbReference type="SAM" id="MobiDB-lite"/>
    </source>
</evidence>
<dbReference type="Gene3D" id="1.10.443.20">
    <property type="entry name" value="Centromere DNA-binding protein complex CBF3 subunit, domain 2"/>
    <property type="match status" value="2"/>
</dbReference>
<keyword evidence="4" id="KW-1185">Reference proteome</keyword>
<feature type="domain" description="Ndc10" evidence="2">
    <location>
        <begin position="303"/>
        <end position="366"/>
    </location>
</feature>
<name>A0ABR5B9I4_CRYGA</name>
<evidence type="ECO:0000313" key="4">
    <source>
        <dbReference type="Proteomes" id="UP000053800"/>
    </source>
</evidence>
<gene>
    <name evidence="3" type="ORF">I314_04107</name>
</gene>
<dbReference type="Proteomes" id="UP000053800">
    <property type="component" value="Unassembled WGS sequence"/>
</dbReference>
<sequence length="387" mass="43522">MGFQHRDTVTPANTIMFIWDWVLRLPRNHAALDNFNLMLPADVTIEHMARQAESTRQTQAPSEQETSEEGPSDAERRNIAVRELEASFDLNVVGAGSREAAVDRLLNSSPHPAHIPRADERHVPALHRAQFQARPARSFGKGFRHRGILRSEDQLRITLSSMSLQEFANEGPSLCYALVITMRESKTNHHGKTQYSTLMRHKQVDMCAIAFLGMLLFARFQHHPEQLPGCVAPGLPNMSARKSWYDLPLFSHRNQPAVSLKYDAQAKSMRSALEECGIHTSAVTHINRKWGAQLAERGGFPVTQGTYYLPRDIQRGEALLVKVFPDIERCQQQLHDSKRTEKGMAGEAFIQFMLFLRRAFLQDAPISDTSTLISTSGTTLSSKIPST</sequence>
<feature type="region of interest" description="Disordered" evidence="1">
    <location>
        <begin position="50"/>
        <end position="75"/>
    </location>
</feature>
<evidence type="ECO:0000313" key="3">
    <source>
        <dbReference type="EMBL" id="KIR60251.1"/>
    </source>
</evidence>
<dbReference type="InterPro" id="IPR038279">
    <property type="entry name" value="Ndc10_dom2_sf"/>
</dbReference>
<accession>A0ABR5B9I4</accession>
<feature type="compositionally biased region" description="Polar residues" evidence="1">
    <location>
        <begin position="52"/>
        <end position="64"/>
    </location>
</feature>
<dbReference type="Pfam" id="PF16787">
    <property type="entry name" value="NDC10_II"/>
    <property type="match status" value="2"/>
</dbReference>
<feature type="domain" description="Ndc10" evidence="2">
    <location>
        <begin position="143"/>
        <end position="300"/>
    </location>
</feature>
<proteinExistence type="predicted"/>
<reference evidence="3 4" key="1">
    <citation type="submission" date="2015-01" db="EMBL/GenBank/DDBJ databases">
        <title>The Genome Sequence of Cryptococcus gattii CA1873.</title>
        <authorList>
            <consortium name="The Broad Institute Genomics Platform"/>
            <person name="Cuomo C."/>
            <person name="Litvintseva A."/>
            <person name="Chen Y."/>
            <person name="Heitman J."/>
            <person name="Sun S."/>
            <person name="Springer D."/>
            <person name="Dromer F."/>
            <person name="Young S."/>
            <person name="Zeng Q."/>
            <person name="Gargeya S."/>
            <person name="Abouelleil A."/>
            <person name="Alvarado L."/>
            <person name="Chapman S.B."/>
            <person name="Gainer-Dewar J."/>
            <person name="Goldberg J."/>
            <person name="Griggs A."/>
            <person name="Gujja S."/>
            <person name="Hansen M."/>
            <person name="Howarth C."/>
            <person name="Imamovic A."/>
            <person name="Larimer J."/>
            <person name="Murphy C."/>
            <person name="Naylor J."/>
            <person name="Pearson M."/>
            <person name="Priest M."/>
            <person name="Roberts A."/>
            <person name="Saif S."/>
            <person name="Shea T."/>
            <person name="Sykes S."/>
            <person name="Wortman J."/>
            <person name="Nusbaum C."/>
            <person name="Birren B."/>
        </authorList>
    </citation>
    <scope>NUCLEOTIDE SEQUENCE [LARGE SCALE GENOMIC DNA]</scope>
    <source>
        <strain evidence="3 4">CA1873</strain>
    </source>
</reference>